<feature type="domain" description="Sodium/calcium exchanger membrane region" evidence="11">
    <location>
        <begin position="429"/>
        <end position="581"/>
    </location>
</feature>
<keyword evidence="8" id="KW-0406">Ion transport</keyword>
<evidence type="ECO:0000256" key="4">
    <source>
        <dbReference type="ARBA" id="ARBA00022692"/>
    </source>
</evidence>
<dbReference type="Proteomes" id="UP000886520">
    <property type="component" value="Chromosome 18"/>
</dbReference>
<feature type="transmembrane region" description="Helical" evidence="10">
    <location>
        <begin position="72"/>
        <end position="97"/>
    </location>
</feature>
<evidence type="ECO:0000313" key="12">
    <source>
        <dbReference type="EMBL" id="KAI5066025.1"/>
    </source>
</evidence>
<evidence type="ECO:0000256" key="9">
    <source>
        <dbReference type="ARBA" id="ARBA00038187"/>
    </source>
</evidence>
<dbReference type="InterPro" id="IPR051359">
    <property type="entry name" value="CaCA_antiporter"/>
</dbReference>
<feature type="domain" description="Sodium/calcium exchanger membrane region" evidence="11">
    <location>
        <begin position="90"/>
        <end position="232"/>
    </location>
</feature>
<keyword evidence="3" id="KW-0050">Antiport</keyword>
<feature type="transmembrane region" description="Helical" evidence="10">
    <location>
        <begin position="564"/>
        <end position="588"/>
    </location>
</feature>
<dbReference type="InterPro" id="IPR004837">
    <property type="entry name" value="NaCa_Exmemb"/>
</dbReference>
<dbReference type="EMBL" id="JABFUD020000018">
    <property type="protein sequence ID" value="KAI5066025.1"/>
    <property type="molecule type" value="Genomic_DNA"/>
</dbReference>
<gene>
    <name evidence="12" type="ORF">GOP47_0018649</name>
</gene>
<evidence type="ECO:0000256" key="10">
    <source>
        <dbReference type="SAM" id="Phobius"/>
    </source>
</evidence>
<dbReference type="PANTHER" id="PTHR12266:SF0">
    <property type="entry name" value="MITOCHONDRIAL SODIUM_CALCIUM EXCHANGER PROTEIN"/>
    <property type="match status" value="1"/>
</dbReference>
<keyword evidence="13" id="KW-1185">Reference proteome</keyword>
<keyword evidence="4 10" id="KW-0812">Transmembrane</keyword>
<feature type="transmembrane region" description="Helical" evidence="10">
    <location>
        <begin position="499"/>
        <end position="523"/>
    </location>
</feature>
<dbReference type="AlphaFoldDB" id="A0A9D4Z9T8"/>
<evidence type="ECO:0000256" key="5">
    <source>
        <dbReference type="ARBA" id="ARBA00022989"/>
    </source>
</evidence>
<reference evidence="12" key="1">
    <citation type="submission" date="2021-01" db="EMBL/GenBank/DDBJ databases">
        <title>Adiantum capillus-veneris genome.</title>
        <authorList>
            <person name="Fang Y."/>
            <person name="Liao Q."/>
        </authorList>
    </citation>
    <scope>NUCLEOTIDE SEQUENCE</scope>
    <source>
        <strain evidence="12">H3</strain>
        <tissue evidence="12">Leaf</tissue>
    </source>
</reference>
<evidence type="ECO:0000256" key="8">
    <source>
        <dbReference type="ARBA" id="ARBA00023201"/>
    </source>
</evidence>
<feature type="transmembrane region" description="Helical" evidence="10">
    <location>
        <begin position="425"/>
        <end position="444"/>
    </location>
</feature>
<evidence type="ECO:0000256" key="3">
    <source>
        <dbReference type="ARBA" id="ARBA00022449"/>
    </source>
</evidence>
<dbReference type="InterPro" id="IPR044880">
    <property type="entry name" value="NCX_ion-bd_dom_sf"/>
</dbReference>
<evidence type="ECO:0000256" key="2">
    <source>
        <dbReference type="ARBA" id="ARBA00022448"/>
    </source>
</evidence>
<evidence type="ECO:0000256" key="1">
    <source>
        <dbReference type="ARBA" id="ARBA00004141"/>
    </source>
</evidence>
<dbReference type="GO" id="GO:0008324">
    <property type="term" value="F:monoatomic cation transmembrane transporter activity"/>
    <property type="evidence" value="ECO:0007669"/>
    <property type="project" value="TreeGrafter"/>
</dbReference>
<dbReference type="GO" id="GO:0015297">
    <property type="term" value="F:antiporter activity"/>
    <property type="evidence" value="ECO:0007669"/>
    <property type="project" value="UniProtKB-KW"/>
</dbReference>
<evidence type="ECO:0000313" key="13">
    <source>
        <dbReference type="Proteomes" id="UP000886520"/>
    </source>
</evidence>
<organism evidence="12 13">
    <name type="scientific">Adiantum capillus-veneris</name>
    <name type="common">Maidenhair fern</name>
    <dbReference type="NCBI Taxonomy" id="13818"/>
    <lineage>
        <taxon>Eukaryota</taxon>
        <taxon>Viridiplantae</taxon>
        <taxon>Streptophyta</taxon>
        <taxon>Embryophyta</taxon>
        <taxon>Tracheophyta</taxon>
        <taxon>Polypodiopsida</taxon>
        <taxon>Polypodiidae</taxon>
        <taxon>Polypodiales</taxon>
        <taxon>Pteridineae</taxon>
        <taxon>Pteridaceae</taxon>
        <taxon>Vittarioideae</taxon>
        <taxon>Adiantum</taxon>
    </lineage>
</organism>
<keyword evidence="6" id="KW-0915">Sodium</keyword>
<proteinExistence type="inferred from homology"/>
<evidence type="ECO:0000256" key="6">
    <source>
        <dbReference type="ARBA" id="ARBA00023053"/>
    </source>
</evidence>
<feature type="transmembrane region" description="Helical" evidence="10">
    <location>
        <begin position="217"/>
        <end position="235"/>
    </location>
</feature>
<protein>
    <recommendedName>
        <fullName evidence="11">Sodium/calcium exchanger membrane region domain-containing protein</fullName>
    </recommendedName>
</protein>
<name>A0A9D4Z9T8_ADICA</name>
<feature type="transmembrane region" description="Helical" evidence="10">
    <location>
        <begin position="535"/>
        <end position="552"/>
    </location>
</feature>
<comment type="similarity">
    <text evidence="9">Belongs to the Ca(2+):cation antiporter (CaCA) (TC 2.A.19) family. Cation/calcium exchanger (CCX) subfamily.</text>
</comment>
<dbReference type="GO" id="GO:0016020">
    <property type="term" value="C:membrane"/>
    <property type="evidence" value="ECO:0007669"/>
    <property type="project" value="UniProtKB-SubCell"/>
</dbReference>
<feature type="transmembrane region" description="Helical" evidence="10">
    <location>
        <begin position="394"/>
        <end position="413"/>
    </location>
</feature>
<accession>A0A9D4Z9T8</accession>
<keyword evidence="8" id="KW-0739">Sodium transport</keyword>
<feature type="transmembrane region" description="Helical" evidence="10">
    <location>
        <begin position="159"/>
        <end position="179"/>
    </location>
</feature>
<dbReference type="Gene3D" id="1.20.1420.30">
    <property type="entry name" value="NCX, central ion-binding region"/>
    <property type="match status" value="2"/>
</dbReference>
<feature type="transmembrane region" description="Helical" evidence="10">
    <location>
        <begin position="191"/>
        <end position="211"/>
    </location>
</feature>
<comment type="subcellular location">
    <subcellularLocation>
        <location evidence="1">Membrane</location>
        <topology evidence="1">Multi-pass membrane protein</topology>
    </subcellularLocation>
</comment>
<dbReference type="GO" id="GO:0006814">
    <property type="term" value="P:sodium ion transport"/>
    <property type="evidence" value="ECO:0007669"/>
    <property type="project" value="UniProtKB-KW"/>
</dbReference>
<comment type="caution">
    <text evidence="12">The sequence shown here is derived from an EMBL/GenBank/DDBJ whole genome shotgun (WGS) entry which is preliminary data.</text>
</comment>
<feature type="transmembrane region" description="Helical" evidence="10">
    <location>
        <begin position="464"/>
        <end position="487"/>
    </location>
</feature>
<sequence length="593" mass="64190">MLGNGPHRPCAWSMVETSITQASNSSSNGEELSAEGLPCEGVTKHIGFATACDYVKAIPQCKSASVIDYTRFFFCTCGKLPIIGYMVLTLWLLILFYTLGNTAADYFCCSLEKLSKLLNCPPTVAGVTLLPLGNGAPDVFASIAAFIGAGVGEVGLNSVLGGGVFVTTVVAGLVSLCITNSQTVELDKRSFIRDVCFYLLTIVSLTVILLVGHVYVWSALSFLCIYGLYAIAVAASEFSRKRPKRPQWSQIQLLPFTSGPSVPEEEDDSLHSPLLDTTHLPMTEGGGEVKTLPQWRWASNVAIYSQQSVAKRGESPRPLWGWGEDEEVQGWLAAGSMCVYVMQWPLSLPRRLTIPVVEENRWSCRFALASAGLAPIFFALVVDSQDDRTFGANKVMYIGAVLVGLTLAMLAFFSTKPEGPPRRFLFPWVIGGFFMSIVWFFVIANELVALLVTFGTMLEIEPSILGLTVLAWGNSMGDLMANIALACNGGDGVQIAISGCYAGPMFNTLIGLGISLVLGSWGSRPHAFPVPHDNSIYYTMAFLVTGLLWALVTLPLKSMQPTKLLGFGLLTLYVTFLGFRLAHALGFVPLSAW</sequence>
<keyword evidence="7 10" id="KW-0472">Membrane</keyword>
<keyword evidence="2" id="KW-0813">Transport</keyword>
<dbReference type="OrthoDB" id="407410at2759"/>
<evidence type="ECO:0000259" key="11">
    <source>
        <dbReference type="Pfam" id="PF01699"/>
    </source>
</evidence>
<keyword evidence="5 10" id="KW-1133">Transmembrane helix</keyword>
<dbReference type="Pfam" id="PF01699">
    <property type="entry name" value="Na_Ca_ex"/>
    <property type="match status" value="2"/>
</dbReference>
<feature type="transmembrane region" description="Helical" evidence="10">
    <location>
        <begin position="362"/>
        <end position="382"/>
    </location>
</feature>
<dbReference type="PANTHER" id="PTHR12266">
    <property type="entry name" value="NA+/CA2+ K+ INDEPENDENT EXCHANGER"/>
    <property type="match status" value="1"/>
</dbReference>
<evidence type="ECO:0000256" key="7">
    <source>
        <dbReference type="ARBA" id="ARBA00023136"/>
    </source>
</evidence>